<protein>
    <submittedName>
        <fullName evidence="2">Uncharacterized protein</fullName>
    </submittedName>
</protein>
<feature type="region of interest" description="Disordered" evidence="1">
    <location>
        <begin position="49"/>
        <end position="104"/>
    </location>
</feature>
<feature type="compositionally biased region" description="Low complexity" evidence="1">
    <location>
        <begin position="80"/>
        <end position="100"/>
    </location>
</feature>
<sequence>MSSGSLLIIYQESSMFSTSTELSSGHFRRSDRSASPPTVEQIAMGLHLSRTPHLRQTRPHHSLYARSSLKNGGTHDPGLSTASSSTVTSTVPSTPHSIHSNKSLRAKMARFLPLPRSFSAPQSLAPSPNSSSTDFATPKKAVRFSPEPLARPAEEH</sequence>
<name>A0A0D7BNT3_9AGAR</name>
<feature type="region of interest" description="Disordered" evidence="1">
    <location>
        <begin position="117"/>
        <end position="156"/>
    </location>
</feature>
<organism evidence="2 3">
    <name type="scientific">Cylindrobasidium torrendii FP15055 ss-10</name>
    <dbReference type="NCBI Taxonomy" id="1314674"/>
    <lineage>
        <taxon>Eukaryota</taxon>
        <taxon>Fungi</taxon>
        <taxon>Dikarya</taxon>
        <taxon>Basidiomycota</taxon>
        <taxon>Agaricomycotina</taxon>
        <taxon>Agaricomycetes</taxon>
        <taxon>Agaricomycetidae</taxon>
        <taxon>Agaricales</taxon>
        <taxon>Marasmiineae</taxon>
        <taxon>Physalacriaceae</taxon>
        <taxon>Cylindrobasidium</taxon>
    </lineage>
</organism>
<feature type="compositionally biased region" description="Polar residues" evidence="1">
    <location>
        <begin position="119"/>
        <end position="135"/>
    </location>
</feature>
<feature type="compositionally biased region" description="Basic residues" evidence="1">
    <location>
        <begin position="50"/>
        <end position="63"/>
    </location>
</feature>
<proteinExistence type="predicted"/>
<dbReference type="AlphaFoldDB" id="A0A0D7BNT3"/>
<accession>A0A0D7BNT3</accession>
<evidence type="ECO:0000256" key="1">
    <source>
        <dbReference type="SAM" id="MobiDB-lite"/>
    </source>
</evidence>
<gene>
    <name evidence="2" type="ORF">CYLTODRAFT_85286</name>
</gene>
<evidence type="ECO:0000313" key="3">
    <source>
        <dbReference type="Proteomes" id="UP000054007"/>
    </source>
</evidence>
<reference evidence="2 3" key="1">
    <citation type="journal article" date="2015" name="Fungal Genet. Biol.">
        <title>Evolution of novel wood decay mechanisms in Agaricales revealed by the genome sequences of Fistulina hepatica and Cylindrobasidium torrendii.</title>
        <authorList>
            <person name="Floudas D."/>
            <person name="Held B.W."/>
            <person name="Riley R."/>
            <person name="Nagy L.G."/>
            <person name="Koehler G."/>
            <person name="Ransdell A.S."/>
            <person name="Younus H."/>
            <person name="Chow J."/>
            <person name="Chiniquy J."/>
            <person name="Lipzen A."/>
            <person name="Tritt A."/>
            <person name="Sun H."/>
            <person name="Haridas S."/>
            <person name="LaButti K."/>
            <person name="Ohm R.A."/>
            <person name="Kues U."/>
            <person name="Blanchette R.A."/>
            <person name="Grigoriev I.V."/>
            <person name="Minto R.E."/>
            <person name="Hibbett D.S."/>
        </authorList>
    </citation>
    <scope>NUCLEOTIDE SEQUENCE [LARGE SCALE GENOMIC DNA]</scope>
    <source>
        <strain evidence="2 3">FP15055 ss-10</strain>
    </source>
</reference>
<dbReference type="EMBL" id="KN880449">
    <property type="protein sequence ID" value="KIY71855.1"/>
    <property type="molecule type" value="Genomic_DNA"/>
</dbReference>
<keyword evidence="3" id="KW-1185">Reference proteome</keyword>
<dbReference type="OrthoDB" id="3265692at2759"/>
<evidence type="ECO:0000313" key="2">
    <source>
        <dbReference type="EMBL" id="KIY71855.1"/>
    </source>
</evidence>
<dbReference type="Proteomes" id="UP000054007">
    <property type="component" value="Unassembled WGS sequence"/>
</dbReference>